<comment type="similarity">
    <text evidence="1">Belongs to the UPF0597 family.</text>
</comment>
<dbReference type="Pfam" id="PF03313">
    <property type="entry name" value="SDH_alpha"/>
    <property type="match status" value="1"/>
</dbReference>
<gene>
    <name evidence="3" type="ORF">DSCW_65110</name>
</gene>
<proteinExistence type="inferred from homology"/>
<evidence type="ECO:0000259" key="2">
    <source>
        <dbReference type="Pfam" id="PF03313"/>
    </source>
</evidence>
<protein>
    <recommendedName>
        <fullName evidence="1">UPF0597 protein DSCW_65110</fullName>
    </recommendedName>
</protein>
<dbReference type="InterPro" id="IPR005130">
    <property type="entry name" value="Ser_deHydtase-like_asu"/>
</dbReference>
<dbReference type="AlphaFoldDB" id="A0A5K7ZLE3"/>
<evidence type="ECO:0000256" key="1">
    <source>
        <dbReference type="HAMAP-Rule" id="MF_01845"/>
    </source>
</evidence>
<dbReference type="PANTHER" id="PTHR30501">
    <property type="entry name" value="UPF0597 PROTEIN YHAM"/>
    <property type="match status" value="1"/>
</dbReference>
<reference evidence="3 4" key="1">
    <citation type="submission" date="2019-11" db="EMBL/GenBank/DDBJ databases">
        <title>Comparative genomics of hydrocarbon-degrading Desulfosarcina strains.</title>
        <authorList>
            <person name="Watanabe M."/>
            <person name="Kojima H."/>
            <person name="Fukui M."/>
        </authorList>
    </citation>
    <scope>NUCLEOTIDE SEQUENCE [LARGE SCALE GENOMIC DNA]</scope>
    <source>
        <strain evidence="3 4">PP31</strain>
    </source>
</reference>
<dbReference type="GO" id="GO:0019450">
    <property type="term" value="P:L-cysteine catabolic process to pyruvate"/>
    <property type="evidence" value="ECO:0007669"/>
    <property type="project" value="TreeGrafter"/>
</dbReference>
<dbReference type="HAMAP" id="MF_01845">
    <property type="entry name" value="UPF0597"/>
    <property type="match status" value="1"/>
</dbReference>
<accession>A0A5K7ZLE3</accession>
<feature type="domain" description="Serine dehydratase-like alpha subunit" evidence="2">
    <location>
        <begin position="197"/>
        <end position="429"/>
    </location>
</feature>
<organism evidence="3 4">
    <name type="scientific">Desulfosarcina widdelii</name>
    <dbReference type="NCBI Taxonomy" id="947919"/>
    <lineage>
        <taxon>Bacteria</taxon>
        <taxon>Pseudomonadati</taxon>
        <taxon>Thermodesulfobacteriota</taxon>
        <taxon>Desulfobacteria</taxon>
        <taxon>Desulfobacterales</taxon>
        <taxon>Desulfosarcinaceae</taxon>
        <taxon>Desulfosarcina</taxon>
    </lineage>
</organism>
<dbReference type="PANTHER" id="PTHR30501:SF2">
    <property type="entry name" value="UPF0597 PROTEIN YHAM"/>
    <property type="match status" value="1"/>
</dbReference>
<evidence type="ECO:0000313" key="3">
    <source>
        <dbReference type="EMBL" id="BBO79094.1"/>
    </source>
</evidence>
<keyword evidence="4" id="KW-1185">Reference proteome</keyword>
<evidence type="ECO:0000313" key="4">
    <source>
        <dbReference type="Proteomes" id="UP000427769"/>
    </source>
</evidence>
<dbReference type="PIRSF" id="PIRSF006054">
    <property type="entry name" value="UCP006054"/>
    <property type="match status" value="1"/>
</dbReference>
<dbReference type="Proteomes" id="UP000427769">
    <property type="component" value="Chromosome"/>
</dbReference>
<dbReference type="GO" id="GO:0080146">
    <property type="term" value="F:L-cysteine desulfhydrase activity"/>
    <property type="evidence" value="ECO:0007669"/>
    <property type="project" value="TreeGrafter"/>
</dbReference>
<dbReference type="OrthoDB" id="41906at2"/>
<dbReference type="RefSeq" id="WP_155307658.1">
    <property type="nucleotide sequence ID" value="NZ_AP021875.1"/>
</dbReference>
<dbReference type="EMBL" id="AP021875">
    <property type="protein sequence ID" value="BBO79094.1"/>
    <property type="molecule type" value="Genomic_DNA"/>
</dbReference>
<sequence>MEFRVKDILKIQVAPALGCTEPVAIALGSAAAVSLLPEKRIDAIEIWVDPNIYKNGLAVSIPGTDGLSGLDMASALGAMGGDPKLRLEVLDSVDETAVTAAIEMVKAGRVKVNLLRDQVGLHIRTVVNGGGHTAESVITGLHDNVVSLSLDDQEIVESDLLPHAAEKNGTSRLAELEAWLKALTLDQLIELLDDLDDEDRNFLQAGVDVNLRLADYGLKHGPGLGVGRTMERLVRQGLIKRDMLVAARILASSAADARMSGVKLPAMSSAGSGNHGLTAILPIVAVEEFLSVDHALVIEAIGLSHIITAYVKAYTGRLSAICGCSVAAGAGATAGITYLMGGTKQHIAGAIKNLTEDLAGVICDGAKGGCALKLATAAGTAVQAALFSLQGVNVSFTDGIIGRSPEDTMKNIGTLTTQGMIETDRTILNIMLEKQFSDV</sequence>
<dbReference type="InterPro" id="IPR021144">
    <property type="entry name" value="UPF0597"/>
</dbReference>
<name>A0A5K7ZLE3_9BACT</name>
<dbReference type="KEGG" id="dwd:DSCW_65110"/>